<keyword evidence="1" id="KW-0472">Membrane</keyword>
<keyword evidence="1" id="KW-1133">Transmembrane helix</keyword>
<dbReference type="PaxDb" id="67767-A0A0J7MSM6"/>
<evidence type="ECO:0000313" key="3">
    <source>
        <dbReference type="Proteomes" id="UP000036403"/>
    </source>
</evidence>
<feature type="transmembrane region" description="Helical" evidence="1">
    <location>
        <begin position="62"/>
        <end position="86"/>
    </location>
</feature>
<evidence type="ECO:0000313" key="2">
    <source>
        <dbReference type="EMBL" id="KMQ83535.1"/>
    </source>
</evidence>
<feature type="transmembrane region" description="Helical" evidence="1">
    <location>
        <begin position="6"/>
        <end position="26"/>
    </location>
</feature>
<protein>
    <submittedName>
        <fullName evidence="2">Secretion protein snm4</fullName>
    </submittedName>
</protein>
<dbReference type="EMBL" id="LBMM01019433">
    <property type="protein sequence ID" value="KMQ83535.1"/>
    <property type="molecule type" value="Genomic_DNA"/>
</dbReference>
<comment type="caution">
    <text evidence="2">The sequence shown here is derived from an EMBL/GenBank/DDBJ whole genome shotgun (WGS) entry which is preliminary data.</text>
</comment>
<keyword evidence="3" id="KW-1185">Reference proteome</keyword>
<dbReference type="AlphaFoldDB" id="A0A0J7MSM6"/>
<gene>
    <name evidence="2" type="ORF">RF55_19750</name>
</gene>
<feature type="transmembrane region" description="Helical" evidence="1">
    <location>
        <begin position="38"/>
        <end position="56"/>
    </location>
</feature>
<dbReference type="Proteomes" id="UP000036403">
    <property type="component" value="Unassembled WGS sequence"/>
</dbReference>
<name>A0A0J7MSM6_LASNI</name>
<evidence type="ECO:0000256" key="1">
    <source>
        <dbReference type="SAM" id="Phobius"/>
    </source>
</evidence>
<accession>A0A0J7MSM6</accession>
<reference evidence="2 3" key="1">
    <citation type="submission" date="2015-04" db="EMBL/GenBank/DDBJ databases">
        <title>Lasius niger genome sequencing.</title>
        <authorList>
            <person name="Konorov E.A."/>
            <person name="Nikitin M.A."/>
            <person name="Kirill M.V."/>
            <person name="Chang P."/>
        </authorList>
    </citation>
    <scope>NUCLEOTIDE SEQUENCE [LARGE SCALE GENOMIC DNA]</scope>
    <source>
        <tissue evidence="2">Whole</tissue>
    </source>
</reference>
<sequence>MGFKDSIKIFRFTIIITFIYWILSFLEFSKDWFPGMMGLMWWLVVWNLTAFFWALLTGETHTYATLTVMFVIAITLTISASGFLHARHALHADAKPFRNDYVLIERNGDKFKVTAKPLSVPIPYADKLLDIVFGNGSSGH</sequence>
<proteinExistence type="predicted"/>
<keyword evidence="1" id="KW-0812">Transmembrane</keyword>
<organism evidence="2 3">
    <name type="scientific">Lasius niger</name>
    <name type="common">Black garden ant</name>
    <dbReference type="NCBI Taxonomy" id="67767"/>
    <lineage>
        <taxon>Eukaryota</taxon>
        <taxon>Metazoa</taxon>
        <taxon>Ecdysozoa</taxon>
        <taxon>Arthropoda</taxon>
        <taxon>Hexapoda</taxon>
        <taxon>Insecta</taxon>
        <taxon>Pterygota</taxon>
        <taxon>Neoptera</taxon>
        <taxon>Endopterygota</taxon>
        <taxon>Hymenoptera</taxon>
        <taxon>Apocrita</taxon>
        <taxon>Aculeata</taxon>
        <taxon>Formicoidea</taxon>
        <taxon>Formicidae</taxon>
        <taxon>Formicinae</taxon>
        <taxon>Lasius</taxon>
        <taxon>Lasius</taxon>
    </lineage>
</organism>